<dbReference type="AlphaFoldDB" id="A0A7X0B2Y5"/>
<dbReference type="PANTHER" id="PTHR34309:SF10">
    <property type="entry name" value="SLR1406 PROTEIN"/>
    <property type="match status" value="1"/>
</dbReference>
<sequence length="202" mass="20623">MKITTAAMAALGVFIAVQAGAQDQEPASSRSRDTALSAPYNGPMMGPRPGEPTPPPPPGPRPPDVVARGPSIELALEAAKAVVTSCKGYQVGIAVLDAAGLPKLYYVPDGTAGSHAYTGFRKANSALLIGAPSEQITTRIATDKGLADKVAASTNYASWAGGLPIMVNGEVIGAIGVSGAEPSEKDEACARDGLREIQSRLK</sequence>
<evidence type="ECO:0000256" key="2">
    <source>
        <dbReference type="SAM" id="SignalP"/>
    </source>
</evidence>
<comment type="caution">
    <text evidence="3">The sequence shown here is derived from an EMBL/GenBank/DDBJ whole genome shotgun (WGS) entry which is preliminary data.</text>
</comment>
<dbReference type="Pfam" id="PF03928">
    <property type="entry name" value="HbpS-like"/>
    <property type="match status" value="1"/>
</dbReference>
<feature type="signal peptide" evidence="2">
    <location>
        <begin position="1"/>
        <end position="21"/>
    </location>
</feature>
<dbReference type="InterPro" id="IPR052517">
    <property type="entry name" value="GlcG_carb_metab_protein"/>
</dbReference>
<feature type="region of interest" description="Disordered" evidence="1">
    <location>
        <begin position="21"/>
        <end position="67"/>
    </location>
</feature>
<dbReference type="EMBL" id="JACIIZ010000011">
    <property type="protein sequence ID" value="MBB6253254.1"/>
    <property type="molecule type" value="Genomic_DNA"/>
</dbReference>
<proteinExistence type="predicted"/>
<feature type="chain" id="PRO_5030618927" evidence="2">
    <location>
        <begin position="22"/>
        <end position="202"/>
    </location>
</feature>
<protein>
    <submittedName>
        <fullName evidence="3">Uncharacterized protein GlcG (DUF336 family)</fullName>
    </submittedName>
</protein>
<dbReference type="PANTHER" id="PTHR34309">
    <property type="entry name" value="SLR1406 PROTEIN"/>
    <property type="match status" value="1"/>
</dbReference>
<keyword evidence="4" id="KW-1185">Reference proteome</keyword>
<dbReference type="RefSeq" id="WP_184803524.1">
    <property type="nucleotide sequence ID" value="NZ_JACIIZ010000011.1"/>
</dbReference>
<dbReference type="InterPro" id="IPR038084">
    <property type="entry name" value="PduO/GlcC-like_sf"/>
</dbReference>
<organism evidence="3 4">
    <name type="scientific">Nitrospirillum iridis</name>
    <dbReference type="NCBI Taxonomy" id="765888"/>
    <lineage>
        <taxon>Bacteria</taxon>
        <taxon>Pseudomonadati</taxon>
        <taxon>Pseudomonadota</taxon>
        <taxon>Alphaproteobacteria</taxon>
        <taxon>Rhodospirillales</taxon>
        <taxon>Azospirillaceae</taxon>
        <taxon>Nitrospirillum</taxon>
    </lineage>
</organism>
<evidence type="ECO:0000313" key="3">
    <source>
        <dbReference type="EMBL" id="MBB6253254.1"/>
    </source>
</evidence>
<keyword evidence="2" id="KW-0732">Signal</keyword>
<accession>A0A7X0B2Y5</accession>
<feature type="compositionally biased region" description="Pro residues" evidence="1">
    <location>
        <begin position="49"/>
        <end position="63"/>
    </location>
</feature>
<dbReference type="SUPFAM" id="SSF143744">
    <property type="entry name" value="GlcG-like"/>
    <property type="match status" value="1"/>
</dbReference>
<name>A0A7X0B2Y5_9PROT</name>
<evidence type="ECO:0000313" key="4">
    <source>
        <dbReference type="Proteomes" id="UP000539175"/>
    </source>
</evidence>
<evidence type="ECO:0000256" key="1">
    <source>
        <dbReference type="SAM" id="MobiDB-lite"/>
    </source>
</evidence>
<dbReference type="InterPro" id="IPR005624">
    <property type="entry name" value="PduO/GlcC-like"/>
</dbReference>
<gene>
    <name evidence="3" type="ORF">FHS74_003823</name>
</gene>
<reference evidence="3 4" key="1">
    <citation type="submission" date="2020-08" db="EMBL/GenBank/DDBJ databases">
        <title>Genomic Encyclopedia of Type Strains, Phase IV (KMG-IV): sequencing the most valuable type-strain genomes for metagenomic binning, comparative biology and taxonomic classification.</title>
        <authorList>
            <person name="Goeker M."/>
        </authorList>
    </citation>
    <scope>NUCLEOTIDE SEQUENCE [LARGE SCALE GENOMIC DNA]</scope>
    <source>
        <strain evidence="3 4">DSM 22198</strain>
    </source>
</reference>
<dbReference type="Gene3D" id="3.30.450.150">
    <property type="entry name" value="Haem-degrading domain"/>
    <property type="match status" value="1"/>
</dbReference>
<dbReference type="Proteomes" id="UP000539175">
    <property type="component" value="Unassembled WGS sequence"/>
</dbReference>